<keyword evidence="2" id="KW-0614">Plasmid</keyword>
<proteinExistence type="predicted"/>
<dbReference type="EMBL" id="CP059893">
    <property type="protein sequence ID" value="QNJ90036.1"/>
    <property type="molecule type" value="Genomic_DNA"/>
</dbReference>
<organism evidence="2 3">
    <name type="scientific">Mycolicibacterium fluoranthenivorans</name>
    <dbReference type="NCBI Taxonomy" id="258505"/>
    <lineage>
        <taxon>Bacteria</taxon>
        <taxon>Bacillati</taxon>
        <taxon>Actinomycetota</taxon>
        <taxon>Actinomycetes</taxon>
        <taxon>Mycobacteriales</taxon>
        <taxon>Mycobacteriaceae</taxon>
        <taxon>Mycolicibacterium</taxon>
    </lineage>
</organism>
<sequence>MIDTKDAGAVVDAGRRRIRRLLFAALAALAVTATALVLVATPPQSSQQSAPVCLVFGPGPVNNGKAVIAAGVTMDVPEEAIVAGLTAAMQETELLNLANPNVPDSLVAASDGLGVDQQGVGILQQTAAWGSAGDRMSPAAAAAKFFTSMRDVDGWEAMPAAELAGIVQRSAWPDTYLDEVPAARQFYRAHLGEVLATHCPSREAVLGAHS</sequence>
<evidence type="ECO:0000313" key="3">
    <source>
        <dbReference type="Proteomes" id="UP000515498"/>
    </source>
</evidence>
<name>A0A7G8P6S0_9MYCO</name>
<protein>
    <submittedName>
        <fullName evidence="2">Uncharacterized protein</fullName>
    </submittedName>
</protein>
<dbReference type="AlphaFoldDB" id="A0A7G8P6S0"/>
<geneLocation type="plasmid" evidence="2 3">
    <name>unnamed2</name>
</geneLocation>
<dbReference type="Proteomes" id="UP000515498">
    <property type="component" value="Plasmid unnamed2"/>
</dbReference>
<keyword evidence="1" id="KW-1133">Transmembrane helix</keyword>
<keyword evidence="1" id="KW-0472">Membrane</keyword>
<reference evidence="2 3" key="1">
    <citation type="submission" date="2020-07" db="EMBL/GenBank/DDBJ databases">
        <title>Draft genome sequence of four isobutane-metabolizing strains capable of cometabolically degrading diverse ether contaminants.</title>
        <authorList>
            <person name="Chen W."/>
            <person name="Faulkner N."/>
            <person name="Smith C."/>
            <person name="Hyman M."/>
        </authorList>
    </citation>
    <scope>NUCLEOTIDE SEQUENCE [LARGE SCALE GENOMIC DNA]</scope>
    <source>
        <strain evidence="2 3">2A</strain>
        <plasmid evidence="2 3">unnamed2</plasmid>
    </source>
</reference>
<accession>A0A7G8P6S0</accession>
<feature type="transmembrane region" description="Helical" evidence="1">
    <location>
        <begin position="21"/>
        <end position="40"/>
    </location>
</feature>
<evidence type="ECO:0000313" key="2">
    <source>
        <dbReference type="EMBL" id="QNJ90036.1"/>
    </source>
</evidence>
<dbReference type="KEGG" id="mflu:HZU40_00395"/>
<keyword evidence="1" id="KW-0812">Transmembrane</keyword>
<evidence type="ECO:0000256" key="1">
    <source>
        <dbReference type="SAM" id="Phobius"/>
    </source>
</evidence>
<gene>
    <name evidence="2" type="ORF">HZU40_00395</name>
</gene>